<protein>
    <recommendedName>
        <fullName evidence="1">PLL-like beta propeller domain-containing protein</fullName>
    </recommendedName>
</protein>
<dbReference type="STRING" id="1137991.SAMN05660642_01940"/>
<dbReference type="EMBL" id="FNHE01000004">
    <property type="protein sequence ID" value="SDM23045.1"/>
    <property type="molecule type" value="Genomic_DNA"/>
</dbReference>
<dbReference type="RefSeq" id="WP_091216983.1">
    <property type="nucleotide sequence ID" value="NZ_FNHE01000004.1"/>
</dbReference>
<dbReference type="Pfam" id="PF26607">
    <property type="entry name" value="DUF8189"/>
    <property type="match status" value="1"/>
</dbReference>
<evidence type="ECO:0000313" key="2">
    <source>
        <dbReference type="EMBL" id="SDM23045.1"/>
    </source>
</evidence>
<organism evidence="2 3">
    <name type="scientific">Geodermatophilus siccatus</name>
    <dbReference type="NCBI Taxonomy" id="1137991"/>
    <lineage>
        <taxon>Bacteria</taxon>
        <taxon>Bacillati</taxon>
        <taxon>Actinomycetota</taxon>
        <taxon>Actinomycetes</taxon>
        <taxon>Geodermatophilales</taxon>
        <taxon>Geodermatophilaceae</taxon>
        <taxon>Geodermatophilus</taxon>
    </lineage>
</organism>
<sequence length="364" mass="40372">MSLTWPAAVAPSADRIYLFCVGDDGQMYYKWKIDGQDWLPGHEDWQPLGGRFSGSPAAVARGSRRMDLFALGRDTGVYYKWWDGFEWQPGPLDWVLLGLDFQFGPTAVASGPDRLDVFCTGPGPEADPSLSMHRRTLRAGTWEPRWRQLGGQFVGVPAATSWGGTRIDVFGQGVDGVVHHKWWNGDEEGPSRFAWEPLGKQEFANPAAVSWAPGRLDLLSVQRGAGGTGTLTHKWWQPDEWRPEQDWEPLGGDVSSQAEVGGGRYYSLTAVSWAADRLDVFALDRVSGSVHHLAWNGAAWDPPIGTGFENLGGSYPYRTAVVSRGPNRVDIFGGSPDHVWHKWCDGDVKKWLPGQLDWDRLGRP</sequence>
<dbReference type="CDD" id="cd22954">
    <property type="entry name" value="PLL_lectin"/>
    <property type="match status" value="1"/>
</dbReference>
<dbReference type="InterPro" id="IPR058502">
    <property type="entry name" value="PLL-like_beta-prop"/>
</dbReference>
<evidence type="ECO:0000259" key="1">
    <source>
        <dbReference type="Pfam" id="PF26607"/>
    </source>
</evidence>
<dbReference type="SUPFAM" id="SSF89372">
    <property type="entry name" value="Fucose-specific lectin"/>
    <property type="match status" value="3"/>
</dbReference>
<reference evidence="3" key="1">
    <citation type="submission" date="2016-10" db="EMBL/GenBank/DDBJ databases">
        <authorList>
            <person name="Varghese N."/>
            <person name="Submissions S."/>
        </authorList>
    </citation>
    <scope>NUCLEOTIDE SEQUENCE [LARGE SCALE GENOMIC DNA]</scope>
    <source>
        <strain evidence="3">DSM 45419</strain>
    </source>
</reference>
<gene>
    <name evidence="2" type="ORF">SAMN05660642_01940</name>
</gene>
<dbReference type="Proteomes" id="UP000198680">
    <property type="component" value="Unassembled WGS sequence"/>
</dbReference>
<name>A0A1G9RKU3_9ACTN</name>
<dbReference type="OrthoDB" id="5289073at2"/>
<proteinExistence type="predicted"/>
<keyword evidence="3" id="KW-1185">Reference proteome</keyword>
<dbReference type="Gene3D" id="2.120.10.70">
    <property type="entry name" value="Fucose-specific lectin"/>
    <property type="match status" value="2"/>
</dbReference>
<dbReference type="AlphaFoldDB" id="A0A1G9RKU3"/>
<accession>A0A1G9RKU3</accession>
<feature type="domain" description="PLL-like beta propeller" evidence="1">
    <location>
        <begin position="6"/>
        <end position="260"/>
    </location>
</feature>
<evidence type="ECO:0000313" key="3">
    <source>
        <dbReference type="Proteomes" id="UP000198680"/>
    </source>
</evidence>